<feature type="domain" description="Plastocyanin-like" evidence="3">
    <location>
        <begin position="498"/>
        <end position="582"/>
    </location>
</feature>
<dbReference type="KEGG" id="ncb:C0V82_04530"/>
<dbReference type="GO" id="GO:0005507">
    <property type="term" value="F:copper ion binding"/>
    <property type="evidence" value="ECO:0007669"/>
    <property type="project" value="InterPro"/>
</dbReference>
<dbReference type="EMBL" id="CP025611">
    <property type="protein sequence ID" value="AUN29574.1"/>
    <property type="molecule type" value="Genomic_DNA"/>
</dbReference>
<dbReference type="InterPro" id="IPR008972">
    <property type="entry name" value="Cupredoxin"/>
</dbReference>
<dbReference type="GO" id="GO:0016491">
    <property type="term" value="F:oxidoreductase activity"/>
    <property type="evidence" value="ECO:0007669"/>
    <property type="project" value="UniProtKB-KW"/>
</dbReference>
<dbReference type="InterPro" id="IPR002355">
    <property type="entry name" value="Cu_oxidase_Cu_BS"/>
</dbReference>
<dbReference type="PANTHER" id="PTHR11709">
    <property type="entry name" value="MULTI-COPPER OXIDASE"/>
    <property type="match status" value="1"/>
</dbReference>
<evidence type="ECO:0000256" key="2">
    <source>
        <dbReference type="ARBA" id="ARBA00023002"/>
    </source>
</evidence>
<dbReference type="Pfam" id="PF07731">
    <property type="entry name" value="Cu-oxidase_2"/>
    <property type="match status" value="1"/>
</dbReference>
<evidence type="ECO:0000259" key="3">
    <source>
        <dbReference type="Pfam" id="PF07731"/>
    </source>
</evidence>
<dbReference type="OrthoDB" id="9757546at2"/>
<sequence length="652" mass="70227">MRTALKAGVAALCLAVAGPVMAAELVNPPDMRRNAAGQYDLEAVTAEYRLPPFTQRITSRSFISKGTGKWDETRKLLVGPTLRAAPGETVRIRMTNHMKASAGDGDYYPFSNSHDSGTPAADSTNVDTLPHGFDILNLHTHGLHVTPLGNSDNVLLNILPEGATAADLRKACHSETDKNVAHRHVCVEGAFDYEYKIPEQHPAGTFWYHPHKHGAVAMHLGSGMAGALIIEDKKNGIDSLPAVKQAKALNGERILVFQQIEFTRSNPLTEAEPLYAVNCQAAYGPAVCGQLGNTSLENSAVNAKLSVNGQMDATITMAPGEAMLWRVINTTIRNNLPLCVLPLPGTSAPAPTLYALAADGVPIKRPMPAGTQDLPFKLGAPVYDLSTPTAGTDVINNELTIMAPGQRLDVMVQAPNAEGRYALFQPNPNNAPTATTGLCQVPQLDSNNRLPPDQVVLYIDVKKHKRKVNTTLPTQTQLNALYTPDDVASRTDVPVGPTQGVVFGFTNYEFAPTALQGASVVNGRPFNLERVQRRLKLEQTDRWAVQSASDTHIFHIHINSFQITQRGSVKYDFPIWRDTALINCATGPGIGGCTFPAGNTIQQPGAAAGGSGNGEVLQFVSRALDFTGPMVMHCHNVNHEDNGMMELIELVK</sequence>
<organism evidence="5 6">
    <name type="scientific">Niveispirillum cyanobacteriorum</name>
    <dbReference type="NCBI Taxonomy" id="1612173"/>
    <lineage>
        <taxon>Bacteria</taxon>
        <taxon>Pseudomonadati</taxon>
        <taxon>Pseudomonadota</taxon>
        <taxon>Alphaproteobacteria</taxon>
        <taxon>Rhodospirillales</taxon>
        <taxon>Azospirillaceae</taxon>
        <taxon>Niveispirillum</taxon>
    </lineage>
</organism>
<dbReference type="PROSITE" id="PS00080">
    <property type="entry name" value="MULTICOPPER_OXIDASE2"/>
    <property type="match status" value="1"/>
</dbReference>
<gene>
    <name evidence="5" type="ORF">C0V82_04530</name>
</gene>
<dbReference type="InterPro" id="IPR011707">
    <property type="entry name" value="Cu-oxidase-like_N"/>
</dbReference>
<proteinExistence type="predicted"/>
<dbReference type="Gene3D" id="2.60.40.420">
    <property type="entry name" value="Cupredoxins - blue copper proteins"/>
    <property type="match status" value="3"/>
</dbReference>
<dbReference type="InterPro" id="IPR011706">
    <property type="entry name" value="Cu-oxidase_C"/>
</dbReference>
<dbReference type="PANTHER" id="PTHR11709:SF518">
    <property type="entry name" value="MULTICOPPER OXIDASE"/>
    <property type="match status" value="1"/>
</dbReference>
<dbReference type="AlphaFoldDB" id="A0A2K9N913"/>
<dbReference type="CDD" id="cd13853">
    <property type="entry name" value="CuRO_1_Tth-MCO_like"/>
    <property type="match status" value="1"/>
</dbReference>
<reference evidence="5 6" key="1">
    <citation type="submission" date="2017-12" db="EMBL/GenBank/DDBJ databases">
        <title>Genomes of bacteria within cyanobacterial aggregates.</title>
        <authorList>
            <person name="Cai H."/>
        </authorList>
    </citation>
    <scope>NUCLEOTIDE SEQUENCE [LARGE SCALE GENOMIC DNA]</scope>
    <source>
        <strain evidence="5 6">TH16</strain>
    </source>
</reference>
<name>A0A2K9N913_9PROT</name>
<protein>
    <submittedName>
        <fullName evidence="5">Copper oxidase</fullName>
    </submittedName>
</protein>
<keyword evidence="1" id="KW-0479">Metal-binding</keyword>
<dbReference type="Proteomes" id="UP000234752">
    <property type="component" value="Chromosome eg_1"/>
</dbReference>
<evidence type="ECO:0000313" key="5">
    <source>
        <dbReference type="EMBL" id="AUN29574.1"/>
    </source>
</evidence>
<evidence type="ECO:0000256" key="1">
    <source>
        <dbReference type="ARBA" id="ARBA00022723"/>
    </source>
</evidence>
<dbReference type="SUPFAM" id="SSF49503">
    <property type="entry name" value="Cupredoxins"/>
    <property type="match status" value="3"/>
</dbReference>
<dbReference type="Pfam" id="PF07732">
    <property type="entry name" value="Cu-oxidase_3"/>
    <property type="match status" value="1"/>
</dbReference>
<evidence type="ECO:0000313" key="6">
    <source>
        <dbReference type="Proteomes" id="UP000234752"/>
    </source>
</evidence>
<accession>A0A2K9N913</accession>
<dbReference type="InterPro" id="IPR045087">
    <property type="entry name" value="Cu-oxidase_fam"/>
</dbReference>
<dbReference type="RefSeq" id="WP_102111299.1">
    <property type="nucleotide sequence ID" value="NZ_BMGN01000003.1"/>
</dbReference>
<feature type="domain" description="Plastocyanin-like" evidence="4">
    <location>
        <begin position="192"/>
        <end position="234"/>
    </location>
</feature>
<keyword evidence="6" id="KW-1185">Reference proteome</keyword>
<evidence type="ECO:0000259" key="4">
    <source>
        <dbReference type="Pfam" id="PF07732"/>
    </source>
</evidence>
<keyword evidence="2" id="KW-0560">Oxidoreductase</keyword>